<name>A0ABV5VYG0_9BACL</name>
<dbReference type="RefSeq" id="WP_344901767.1">
    <property type="nucleotide sequence ID" value="NZ_BAAAYO010000001.1"/>
</dbReference>
<evidence type="ECO:0000256" key="1">
    <source>
        <dbReference type="SAM" id="MobiDB-lite"/>
    </source>
</evidence>
<feature type="region of interest" description="Disordered" evidence="1">
    <location>
        <begin position="1"/>
        <end position="33"/>
    </location>
</feature>
<dbReference type="EMBL" id="JBHMAG010000012">
    <property type="protein sequence ID" value="MFB9753310.1"/>
    <property type="molecule type" value="Genomic_DNA"/>
</dbReference>
<proteinExistence type="predicted"/>
<accession>A0ABV5VYG0</accession>
<organism evidence="2 3">
    <name type="scientific">Paenibacillus hodogayensis</name>
    <dbReference type="NCBI Taxonomy" id="279208"/>
    <lineage>
        <taxon>Bacteria</taxon>
        <taxon>Bacillati</taxon>
        <taxon>Bacillota</taxon>
        <taxon>Bacilli</taxon>
        <taxon>Bacillales</taxon>
        <taxon>Paenibacillaceae</taxon>
        <taxon>Paenibacillus</taxon>
    </lineage>
</organism>
<evidence type="ECO:0000313" key="2">
    <source>
        <dbReference type="EMBL" id="MFB9753310.1"/>
    </source>
</evidence>
<evidence type="ECO:0000313" key="3">
    <source>
        <dbReference type="Proteomes" id="UP001589619"/>
    </source>
</evidence>
<dbReference type="Proteomes" id="UP001589619">
    <property type="component" value="Unassembled WGS sequence"/>
</dbReference>
<reference evidence="2 3" key="1">
    <citation type="submission" date="2024-09" db="EMBL/GenBank/DDBJ databases">
        <authorList>
            <person name="Sun Q."/>
            <person name="Mori K."/>
        </authorList>
    </citation>
    <scope>NUCLEOTIDE SEQUENCE [LARGE SCALE GENOMIC DNA]</scope>
    <source>
        <strain evidence="2 3">JCM 12520</strain>
    </source>
</reference>
<keyword evidence="3" id="KW-1185">Reference proteome</keyword>
<comment type="caution">
    <text evidence="2">The sequence shown here is derived from an EMBL/GenBank/DDBJ whole genome shotgun (WGS) entry which is preliminary data.</text>
</comment>
<protein>
    <submittedName>
        <fullName evidence="2">Uncharacterized protein</fullName>
    </submittedName>
</protein>
<sequence>MEEEQQPLPSVPVEGIEQKRDSSINPTEDRPIREMQKGKSLYIVQYHYIGNATLGDKIERLVLRTWEDEKFRNR</sequence>
<feature type="compositionally biased region" description="Basic and acidic residues" evidence="1">
    <location>
        <begin position="16"/>
        <end position="33"/>
    </location>
</feature>
<gene>
    <name evidence="2" type="ORF">ACFFNY_17235</name>
</gene>